<dbReference type="Pfam" id="PF25539">
    <property type="entry name" value="Bestrophin_2"/>
    <property type="match status" value="1"/>
</dbReference>
<evidence type="ECO:0000256" key="2">
    <source>
        <dbReference type="ARBA" id="ARBA00022448"/>
    </source>
</evidence>
<organism evidence="10 11">
    <name type="scientific">Lacipirellula parvula</name>
    <dbReference type="NCBI Taxonomy" id="2650471"/>
    <lineage>
        <taxon>Bacteria</taxon>
        <taxon>Pseudomonadati</taxon>
        <taxon>Planctomycetota</taxon>
        <taxon>Planctomycetia</taxon>
        <taxon>Pirellulales</taxon>
        <taxon>Lacipirellulaceae</taxon>
        <taxon>Lacipirellula</taxon>
    </lineage>
</organism>
<reference evidence="11" key="1">
    <citation type="submission" date="2019-10" db="EMBL/GenBank/DDBJ databases">
        <title>Lacipirellula parvula gen. nov., sp. nov., representing a lineage of planctomycetes widespread in freshwater anoxic habitats, and description of the family Lacipirellulaceae.</title>
        <authorList>
            <person name="Dedysh S.N."/>
            <person name="Kulichevskaya I.S."/>
            <person name="Beletsky A.V."/>
            <person name="Rakitin A.L."/>
            <person name="Mardanov A.V."/>
            <person name="Ivanova A.A."/>
            <person name="Saltykova V.X."/>
            <person name="Rijpstra W.I.C."/>
            <person name="Sinninghe Damste J.S."/>
            <person name="Ravin N.V."/>
        </authorList>
    </citation>
    <scope>NUCLEOTIDE SEQUENCE [LARGE SCALE GENOMIC DNA]</scope>
    <source>
        <strain evidence="11">PX69</strain>
    </source>
</reference>
<evidence type="ECO:0000256" key="4">
    <source>
        <dbReference type="ARBA" id="ARBA00022692"/>
    </source>
</evidence>
<evidence type="ECO:0008006" key="12">
    <source>
        <dbReference type="Google" id="ProtNLM"/>
    </source>
</evidence>
<dbReference type="PANTHER" id="PTHR33281:SF19">
    <property type="entry name" value="VOLTAGE-DEPENDENT ANION CHANNEL-FORMING PROTEIN YNEE"/>
    <property type="match status" value="1"/>
</dbReference>
<protein>
    <recommendedName>
        <fullName evidence="12">Bestrophin, RFP-TM, chloride channel</fullName>
    </recommendedName>
</protein>
<keyword evidence="6" id="KW-0406">Ion transport</keyword>
<dbReference type="PANTHER" id="PTHR33281">
    <property type="entry name" value="UPF0187 PROTEIN YNEE"/>
    <property type="match status" value="1"/>
</dbReference>
<dbReference type="GO" id="GO:0005254">
    <property type="term" value="F:chloride channel activity"/>
    <property type="evidence" value="ECO:0007669"/>
    <property type="project" value="InterPro"/>
</dbReference>
<keyword evidence="7 9" id="KW-0472">Membrane</keyword>
<keyword evidence="3" id="KW-1003">Cell membrane</keyword>
<comment type="subcellular location">
    <subcellularLocation>
        <location evidence="1">Cell membrane</location>
        <topology evidence="1">Multi-pass membrane protein</topology>
    </subcellularLocation>
</comment>
<keyword evidence="11" id="KW-1185">Reference proteome</keyword>
<dbReference type="RefSeq" id="WP_152100315.1">
    <property type="nucleotide sequence ID" value="NZ_AP021861.1"/>
</dbReference>
<keyword evidence="2" id="KW-0813">Transport</keyword>
<evidence type="ECO:0000256" key="1">
    <source>
        <dbReference type="ARBA" id="ARBA00004651"/>
    </source>
</evidence>
<comment type="similarity">
    <text evidence="8">Belongs to the anion channel-forming bestrophin (TC 1.A.46) family.</text>
</comment>
<dbReference type="EMBL" id="AP021861">
    <property type="protein sequence ID" value="BBO34815.1"/>
    <property type="molecule type" value="Genomic_DNA"/>
</dbReference>
<keyword evidence="4 9" id="KW-0812">Transmembrane</keyword>
<evidence type="ECO:0000256" key="5">
    <source>
        <dbReference type="ARBA" id="ARBA00022989"/>
    </source>
</evidence>
<name>A0A5K7XEJ7_9BACT</name>
<evidence type="ECO:0000256" key="7">
    <source>
        <dbReference type="ARBA" id="ARBA00023136"/>
    </source>
</evidence>
<dbReference type="InterPro" id="IPR044669">
    <property type="entry name" value="YneE/VCCN1/2-like"/>
</dbReference>
<evidence type="ECO:0000313" key="10">
    <source>
        <dbReference type="EMBL" id="BBO34815.1"/>
    </source>
</evidence>
<dbReference type="Proteomes" id="UP000326837">
    <property type="component" value="Chromosome"/>
</dbReference>
<feature type="transmembrane region" description="Helical" evidence="9">
    <location>
        <begin position="21"/>
        <end position="39"/>
    </location>
</feature>
<evidence type="ECO:0000313" key="11">
    <source>
        <dbReference type="Proteomes" id="UP000326837"/>
    </source>
</evidence>
<gene>
    <name evidence="10" type="ORF">PLANPX_4427</name>
</gene>
<dbReference type="GO" id="GO:0005886">
    <property type="term" value="C:plasma membrane"/>
    <property type="evidence" value="ECO:0007669"/>
    <property type="project" value="UniProtKB-SubCell"/>
</dbReference>
<feature type="transmembrane region" description="Helical" evidence="9">
    <location>
        <begin position="211"/>
        <end position="227"/>
    </location>
</feature>
<dbReference type="KEGG" id="lpav:PLANPX_4427"/>
<evidence type="ECO:0000256" key="3">
    <source>
        <dbReference type="ARBA" id="ARBA00022475"/>
    </source>
</evidence>
<dbReference type="AlphaFoldDB" id="A0A5K7XEJ7"/>
<keyword evidence="5 9" id="KW-1133">Transmembrane helix</keyword>
<evidence type="ECO:0000256" key="9">
    <source>
        <dbReference type="SAM" id="Phobius"/>
    </source>
</evidence>
<evidence type="ECO:0000256" key="6">
    <source>
        <dbReference type="ARBA" id="ARBA00023065"/>
    </source>
</evidence>
<feature type="transmembrane region" description="Helical" evidence="9">
    <location>
        <begin position="51"/>
        <end position="70"/>
    </location>
</feature>
<accession>A0A5K7XEJ7</accession>
<sequence length="325" mass="36311">MERRDFWREVVALSGSVTPFILKRVAVFGLYGALVWWVATYTHVRTGLGVAPYEIIGAILALVLVLRTNSGYDRWYEGRKLWGGIVNQSRNLGVVGIAYGPDDAAWRNRFLRWTAVFPHLARHTLRGETDFSDIDDLMTPEEIEQLERADHAPLYCSLQVAQMLQSARKSEAMDGFAFMRADDQRAQLIDHIGACERILATPLAKVMSIKVRHFIFLYLAMLPLAIVDKSGMLTPFLTMLVAFPLLSLDQIGIELENPFSVRRLSHLPLGDIGDKIQRNVMALEHADDGSSEEDAADAVVSMKNGRRKFDADSQGVGHQLASAGR</sequence>
<evidence type="ECO:0000256" key="8">
    <source>
        <dbReference type="ARBA" id="ARBA00034708"/>
    </source>
</evidence>
<proteinExistence type="inferred from homology"/>